<name>A0ABQ4UPN6_9HYPH</name>
<keyword evidence="2" id="KW-1185">Reference proteome</keyword>
<evidence type="ECO:0000313" key="2">
    <source>
        <dbReference type="Proteomes" id="UP001055093"/>
    </source>
</evidence>
<dbReference type="RefSeq" id="WP_012452119.1">
    <property type="nucleotide sequence ID" value="NZ_BPRE01000002.1"/>
</dbReference>
<comment type="caution">
    <text evidence="1">The sequence shown here is derived from an EMBL/GenBank/DDBJ whole genome shotgun (WGS) entry which is preliminary data.</text>
</comment>
<protein>
    <submittedName>
        <fullName evidence="1">Uncharacterized protein</fullName>
    </submittedName>
</protein>
<organism evidence="1 2">
    <name type="scientific">Methylorubrum suomiense</name>
    <dbReference type="NCBI Taxonomy" id="144191"/>
    <lineage>
        <taxon>Bacteria</taxon>
        <taxon>Pseudomonadati</taxon>
        <taxon>Pseudomonadota</taxon>
        <taxon>Alphaproteobacteria</taxon>
        <taxon>Hyphomicrobiales</taxon>
        <taxon>Methylobacteriaceae</taxon>
        <taxon>Methylorubrum</taxon>
    </lineage>
</organism>
<gene>
    <name evidence="1" type="ORF">BGCPKDLD_0800</name>
</gene>
<dbReference type="Proteomes" id="UP001055093">
    <property type="component" value="Unassembled WGS sequence"/>
</dbReference>
<evidence type="ECO:0000313" key="1">
    <source>
        <dbReference type="EMBL" id="GJE74231.1"/>
    </source>
</evidence>
<dbReference type="EMBL" id="BPRE01000002">
    <property type="protein sequence ID" value="GJE74231.1"/>
    <property type="molecule type" value="Genomic_DNA"/>
</dbReference>
<reference evidence="1" key="1">
    <citation type="journal article" date="2021" name="Front. Microbiol.">
        <title>Comprehensive Comparative Genomics and Phenotyping of Methylobacterium Species.</title>
        <authorList>
            <person name="Alessa O."/>
            <person name="Ogura Y."/>
            <person name="Fujitani Y."/>
            <person name="Takami H."/>
            <person name="Hayashi T."/>
            <person name="Sahin N."/>
            <person name="Tani A."/>
        </authorList>
    </citation>
    <scope>NUCLEOTIDE SEQUENCE</scope>
    <source>
        <strain evidence="1">DSM 14458</strain>
    </source>
</reference>
<reference evidence="1" key="2">
    <citation type="submission" date="2021-08" db="EMBL/GenBank/DDBJ databases">
        <authorList>
            <person name="Tani A."/>
            <person name="Ola A."/>
            <person name="Ogura Y."/>
            <person name="Katsura K."/>
            <person name="Hayashi T."/>
        </authorList>
    </citation>
    <scope>NUCLEOTIDE SEQUENCE</scope>
    <source>
        <strain evidence="1">DSM 14458</strain>
    </source>
</reference>
<accession>A0ABQ4UPN6</accession>
<sequence>MTVGHEEGCRYLRELKVMTSFRPIPVIPNLEVALFQRLQAFEVEAKAAGAPREVLSAIAAARLDLRLADLRPWLGLPRGH</sequence>
<proteinExistence type="predicted"/>